<dbReference type="InterPro" id="IPR001138">
    <property type="entry name" value="Zn2Cys6_DnaBD"/>
</dbReference>
<evidence type="ECO:0000259" key="8">
    <source>
        <dbReference type="Pfam" id="PF00172"/>
    </source>
</evidence>
<dbReference type="InterPro" id="IPR011701">
    <property type="entry name" value="MFS"/>
</dbReference>
<dbReference type="Pfam" id="PF00172">
    <property type="entry name" value="Zn_clus"/>
    <property type="match status" value="1"/>
</dbReference>
<feature type="transmembrane region" description="Helical" evidence="7">
    <location>
        <begin position="189"/>
        <end position="211"/>
    </location>
</feature>
<keyword evidence="3 7" id="KW-1133">Transmembrane helix</keyword>
<gene>
    <name evidence="9" type="ORF">SAPIO_CDS6884</name>
</gene>
<dbReference type="OrthoDB" id="5215911at2759"/>
<dbReference type="AlphaFoldDB" id="A0A084G2Z3"/>
<sequence length="1020" mass="114782">MAAALENMPGPEAIPGTVHLVDLDHSMRARHAGGHADIVLDPAPSNDPNDPLNWSPRRKLLNLICQNLYTWFVGISVSTVYSVIVPLSKASGVSIGTLNEGTGFMFLFLGWGLLFWQPFSQRYGKRLAYIISTVGGIGVSVWSAYVKSNGEWIAKCIIQGFLLAPIEALPEISITDIYFTHERGTYMGLYTLSLLGSNYFAPIICGFIAQYQGWQWVFYWPAIFLGGTLLILLFFMEETNYNRKAPSAASDTETKMAPGGSSADEKATNAEHSETAPRLAETSEEYPPARTFFQKMSLWQPSPGQNVFRRALRSLQFLSWPVIFYAGFSYGSYIIWFNVLNATASIVLSREPYNFSPSMVGLSYVACCVGTVVGSLFSGRFSDWLTIKLARRNSGIMEAEHRLWPFVVCVFVVPGALILWGVGASRGVHWFGLTFAMGCVAFAFAVGVTLSINYLIDSYHDIRADALVTVILVRNTMSFAMGYGRPYIKSEASHQDRVPPMSVEHPLTHPPPAVSNLAFSGRRRHKKCDEKVPECGYCARAGRECMWPSSADLLDRRFASHERSRHQIKKASSKHLATRSVAGGGHPLSVPLELRLLTEAGAAHGVISRDLEMVISRHFIERYYGLLLLPNGHPGFYNGWIIEIQELMTRHKSLYYSLLANAASHIHFIDTSSTMQELALTYYSNSLKDLSRLLETAGHELQNHNGILMSVMLLYLHGCMGRGTYSDIPRHVNAATRILTMRLLEGQIQIKRLFDRLAIESLLYQIFLATTGLWLDPVGLDYEFNAEFWFRAEDLLERSTFFPDQPRSVNSPVLGVPVSLFRLTLSLKQQLQCPFRRDQDTIDQLRGEVEMWEAALLCNRELDVELFPGDAVKNRQQSYYRDALYLFAVIASVMFEQLSLEVDVADGLPMAMPSDCWQVAKAVQILEARRNDDGWASCYMGNWPTYTLGFFMSSAEHIDLIRSELQRRWDLVKFSQVARFRNDLEQTWAARERVKVSAGLHNSLAFRHEKVPVDGRIYTV</sequence>
<proteinExistence type="predicted"/>
<dbReference type="InterPro" id="IPR036259">
    <property type="entry name" value="MFS_trans_sf"/>
</dbReference>
<dbReference type="GeneID" id="27725956"/>
<evidence type="ECO:0000313" key="10">
    <source>
        <dbReference type="Proteomes" id="UP000028545"/>
    </source>
</evidence>
<evidence type="ECO:0000256" key="1">
    <source>
        <dbReference type="ARBA" id="ARBA00004141"/>
    </source>
</evidence>
<comment type="subcellular location">
    <subcellularLocation>
        <location evidence="1">Membrane</location>
        <topology evidence="1">Multi-pass membrane protein</topology>
    </subcellularLocation>
</comment>
<dbReference type="Gene3D" id="1.20.1250.20">
    <property type="entry name" value="MFS general substrate transporter like domains"/>
    <property type="match status" value="1"/>
</dbReference>
<evidence type="ECO:0000256" key="6">
    <source>
        <dbReference type="SAM" id="MobiDB-lite"/>
    </source>
</evidence>
<keyword evidence="2 7" id="KW-0812">Transmembrane</keyword>
<feature type="transmembrane region" description="Helical" evidence="7">
    <location>
        <begin position="217"/>
        <end position="236"/>
    </location>
</feature>
<keyword evidence="10" id="KW-1185">Reference proteome</keyword>
<dbReference type="GO" id="GO:0000981">
    <property type="term" value="F:DNA-binding transcription factor activity, RNA polymerase II-specific"/>
    <property type="evidence" value="ECO:0007669"/>
    <property type="project" value="InterPro"/>
</dbReference>
<dbReference type="EMBL" id="JOWA01000108">
    <property type="protein sequence ID" value="KEZ41705.1"/>
    <property type="molecule type" value="Genomic_DNA"/>
</dbReference>
<feature type="transmembrane region" description="Helical" evidence="7">
    <location>
        <begin position="403"/>
        <end position="422"/>
    </location>
</feature>
<protein>
    <recommendedName>
        <fullName evidence="8">Zn(2)-C6 fungal-type domain-containing protein</fullName>
    </recommendedName>
</protein>
<reference evidence="9 10" key="1">
    <citation type="journal article" date="2014" name="Genome Announc.">
        <title>Draft genome sequence of the pathogenic fungus Scedosporium apiospermum.</title>
        <authorList>
            <person name="Vandeputte P."/>
            <person name="Ghamrawi S."/>
            <person name="Rechenmann M."/>
            <person name="Iltis A."/>
            <person name="Giraud S."/>
            <person name="Fleury M."/>
            <person name="Thornton C."/>
            <person name="Delhaes L."/>
            <person name="Meyer W."/>
            <person name="Papon N."/>
            <person name="Bouchara J.P."/>
        </authorList>
    </citation>
    <scope>NUCLEOTIDE SEQUENCE [LARGE SCALE GENOMIC DNA]</scope>
    <source>
        <strain evidence="9 10">IHEM 14462</strain>
    </source>
</reference>
<keyword evidence="5" id="KW-0539">Nucleus</keyword>
<dbReference type="GO" id="GO:0022857">
    <property type="term" value="F:transmembrane transporter activity"/>
    <property type="evidence" value="ECO:0007669"/>
    <property type="project" value="InterPro"/>
</dbReference>
<dbReference type="PANTHER" id="PTHR23502:SF30">
    <property type="entry name" value="TRANSPORTER, PUTATIVE (AFU_ORTHOLOGUE AFUA_8G04702)-RELATED"/>
    <property type="match status" value="1"/>
</dbReference>
<dbReference type="SUPFAM" id="SSF103473">
    <property type="entry name" value="MFS general substrate transporter"/>
    <property type="match status" value="1"/>
</dbReference>
<feature type="transmembrane region" description="Helical" evidence="7">
    <location>
        <begin position="359"/>
        <end position="382"/>
    </location>
</feature>
<dbReference type="InterPro" id="IPR021858">
    <property type="entry name" value="Fun_TF"/>
</dbReference>
<dbReference type="SUPFAM" id="SSF57701">
    <property type="entry name" value="Zn2/Cys6 DNA-binding domain"/>
    <property type="match status" value="1"/>
</dbReference>
<dbReference type="Pfam" id="PF11951">
    <property type="entry name" value="Fungal_trans_2"/>
    <property type="match status" value="1"/>
</dbReference>
<feature type="transmembrane region" description="Helical" evidence="7">
    <location>
        <begin position="317"/>
        <end position="339"/>
    </location>
</feature>
<keyword evidence="4 7" id="KW-0472">Membrane</keyword>
<feature type="domain" description="Zn(2)-C6 fungal-type" evidence="8">
    <location>
        <begin position="522"/>
        <end position="547"/>
    </location>
</feature>
<evidence type="ECO:0000313" key="9">
    <source>
        <dbReference type="EMBL" id="KEZ41705.1"/>
    </source>
</evidence>
<evidence type="ECO:0000256" key="2">
    <source>
        <dbReference type="ARBA" id="ARBA00022692"/>
    </source>
</evidence>
<name>A0A084G2Z3_PSEDA</name>
<dbReference type="KEGG" id="sapo:SAPIO_CDS6884"/>
<feature type="transmembrane region" description="Helical" evidence="7">
    <location>
        <begin position="127"/>
        <end position="146"/>
    </location>
</feature>
<feature type="region of interest" description="Disordered" evidence="6">
    <location>
        <begin position="246"/>
        <end position="281"/>
    </location>
</feature>
<dbReference type="CDD" id="cd00067">
    <property type="entry name" value="GAL4"/>
    <property type="match status" value="1"/>
</dbReference>
<dbReference type="VEuPathDB" id="FungiDB:SAPIO_CDS6884"/>
<evidence type="ECO:0000256" key="7">
    <source>
        <dbReference type="SAM" id="Phobius"/>
    </source>
</evidence>
<dbReference type="Proteomes" id="UP000028545">
    <property type="component" value="Unassembled WGS sequence"/>
</dbReference>
<dbReference type="Pfam" id="PF07690">
    <property type="entry name" value="MFS_1"/>
    <property type="match status" value="1"/>
</dbReference>
<evidence type="ECO:0000256" key="3">
    <source>
        <dbReference type="ARBA" id="ARBA00022989"/>
    </source>
</evidence>
<feature type="compositionally biased region" description="Basic and acidic residues" evidence="6">
    <location>
        <begin position="263"/>
        <end position="275"/>
    </location>
</feature>
<feature type="transmembrane region" description="Helical" evidence="7">
    <location>
        <begin position="68"/>
        <end position="87"/>
    </location>
</feature>
<dbReference type="RefSeq" id="XP_016641504.1">
    <property type="nucleotide sequence ID" value="XM_016788867.1"/>
</dbReference>
<organism evidence="9 10">
    <name type="scientific">Pseudallescheria apiosperma</name>
    <name type="common">Scedosporium apiospermum</name>
    <dbReference type="NCBI Taxonomy" id="563466"/>
    <lineage>
        <taxon>Eukaryota</taxon>
        <taxon>Fungi</taxon>
        <taxon>Dikarya</taxon>
        <taxon>Ascomycota</taxon>
        <taxon>Pezizomycotina</taxon>
        <taxon>Sordariomycetes</taxon>
        <taxon>Hypocreomycetidae</taxon>
        <taxon>Microascales</taxon>
        <taxon>Microascaceae</taxon>
        <taxon>Scedosporium</taxon>
    </lineage>
</organism>
<evidence type="ECO:0000256" key="5">
    <source>
        <dbReference type="ARBA" id="ARBA00023242"/>
    </source>
</evidence>
<accession>A0A084G2Z3</accession>
<dbReference type="GO" id="GO:0008270">
    <property type="term" value="F:zinc ion binding"/>
    <property type="evidence" value="ECO:0007669"/>
    <property type="project" value="InterPro"/>
</dbReference>
<dbReference type="HOGENOM" id="CLU_296148_0_0_1"/>
<feature type="transmembrane region" description="Helical" evidence="7">
    <location>
        <begin position="93"/>
        <end position="115"/>
    </location>
</feature>
<dbReference type="PANTHER" id="PTHR23502">
    <property type="entry name" value="MAJOR FACILITATOR SUPERFAMILY"/>
    <property type="match status" value="1"/>
</dbReference>
<dbReference type="GO" id="GO:0005886">
    <property type="term" value="C:plasma membrane"/>
    <property type="evidence" value="ECO:0007669"/>
    <property type="project" value="TreeGrafter"/>
</dbReference>
<feature type="transmembrane region" description="Helical" evidence="7">
    <location>
        <begin position="428"/>
        <end position="456"/>
    </location>
</feature>
<evidence type="ECO:0000256" key="4">
    <source>
        <dbReference type="ARBA" id="ARBA00023136"/>
    </source>
</evidence>
<comment type="caution">
    <text evidence="9">The sequence shown here is derived from an EMBL/GenBank/DDBJ whole genome shotgun (WGS) entry which is preliminary data.</text>
</comment>
<dbReference type="InterPro" id="IPR036864">
    <property type="entry name" value="Zn2-C6_fun-type_DNA-bd_sf"/>
</dbReference>